<keyword evidence="4" id="KW-0012">Acyltransferase</keyword>
<reference evidence="5" key="1">
    <citation type="journal article" date="2021" name="PeerJ">
        <title>Extensive microbial diversity within the chicken gut microbiome revealed by metagenomics and culture.</title>
        <authorList>
            <person name="Gilroy R."/>
            <person name="Ravi A."/>
            <person name="Getino M."/>
            <person name="Pursley I."/>
            <person name="Horton D.L."/>
            <person name="Alikhan N.F."/>
            <person name="Baker D."/>
            <person name="Gharbi K."/>
            <person name="Hall N."/>
            <person name="Watson M."/>
            <person name="Adriaenssens E.M."/>
            <person name="Foster-Nyarko E."/>
            <person name="Jarju S."/>
            <person name="Secka A."/>
            <person name="Antonio M."/>
            <person name="Oren A."/>
            <person name="Chaudhuri R.R."/>
            <person name="La Ragione R."/>
            <person name="Hildebrand F."/>
            <person name="Pallen M.J."/>
        </authorList>
    </citation>
    <scope>NUCLEOTIDE SEQUENCE</scope>
    <source>
        <strain evidence="5">ChiHecec2B26-12326</strain>
    </source>
</reference>
<evidence type="ECO:0000256" key="4">
    <source>
        <dbReference type="ARBA" id="ARBA00023315"/>
    </source>
</evidence>
<dbReference type="PANTHER" id="PTHR43300:SF11">
    <property type="entry name" value="ACETYLTRANSFERASE RV3034C-RELATED"/>
    <property type="match status" value="1"/>
</dbReference>
<protein>
    <submittedName>
        <fullName evidence="5">CatB-related O-acetyltransferase</fullName>
    </submittedName>
</protein>
<organism evidence="5 6">
    <name type="scientific">Candidatus Parabacteroides intestinigallinarum</name>
    <dbReference type="NCBI Taxonomy" id="2838722"/>
    <lineage>
        <taxon>Bacteria</taxon>
        <taxon>Pseudomonadati</taxon>
        <taxon>Bacteroidota</taxon>
        <taxon>Bacteroidia</taxon>
        <taxon>Bacteroidales</taxon>
        <taxon>Tannerellaceae</taxon>
        <taxon>Parabacteroides</taxon>
    </lineage>
</organism>
<dbReference type="PROSITE" id="PS00101">
    <property type="entry name" value="HEXAPEP_TRANSFERASES"/>
    <property type="match status" value="1"/>
</dbReference>
<dbReference type="AlphaFoldDB" id="A0A9D1XPI3"/>
<evidence type="ECO:0000256" key="2">
    <source>
        <dbReference type="ARBA" id="ARBA00022679"/>
    </source>
</evidence>
<comment type="similarity">
    <text evidence="1">Belongs to the transferase hexapeptide repeat family.</text>
</comment>
<dbReference type="EMBL" id="DXEN01000007">
    <property type="protein sequence ID" value="HIX85193.1"/>
    <property type="molecule type" value="Genomic_DNA"/>
</dbReference>
<evidence type="ECO:0000256" key="3">
    <source>
        <dbReference type="ARBA" id="ARBA00022737"/>
    </source>
</evidence>
<dbReference type="CDD" id="cd03349">
    <property type="entry name" value="LbH_XAT"/>
    <property type="match status" value="1"/>
</dbReference>
<dbReference type="InterPro" id="IPR018357">
    <property type="entry name" value="Hexapep_transf_CS"/>
</dbReference>
<sequence length="213" mass="23899">MGIINYLVGKRKYIFKRKISFLSLIDDKSYVDIKAAVYRFVIVRDSNIGAYTYIGNNSDLNKVIVGRFCSIADYCRIGLPTHTIEHISTSPIFTKLHNGTKSSFVSSDRQGSVIKTTVIGNDVWIGSRVLIKDGIKIGDGAVIGAGAVVVKDVPAYAIVGGVPAKIIRYRFSNEIINKLQEIQWWNLPEKKLKNNIYLFQTDKITIDLLERLK</sequence>
<evidence type="ECO:0000313" key="5">
    <source>
        <dbReference type="EMBL" id="HIX85193.1"/>
    </source>
</evidence>
<reference evidence="5" key="2">
    <citation type="submission" date="2021-04" db="EMBL/GenBank/DDBJ databases">
        <authorList>
            <person name="Gilroy R."/>
        </authorList>
    </citation>
    <scope>NUCLEOTIDE SEQUENCE</scope>
    <source>
        <strain evidence="5">ChiHecec2B26-12326</strain>
    </source>
</reference>
<dbReference type="GO" id="GO:0016746">
    <property type="term" value="F:acyltransferase activity"/>
    <property type="evidence" value="ECO:0007669"/>
    <property type="project" value="UniProtKB-KW"/>
</dbReference>
<dbReference type="Pfam" id="PF00132">
    <property type="entry name" value="Hexapep"/>
    <property type="match status" value="1"/>
</dbReference>
<dbReference type="SUPFAM" id="SSF51161">
    <property type="entry name" value="Trimeric LpxA-like enzymes"/>
    <property type="match status" value="1"/>
</dbReference>
<comment type="caution">
    <text evidence="5">The sequence shown here is derived from an EMBL/GenBank/DDBJ whole genome shotgun (WGS) entry which is preliminary data.</text>
</comment>
<evidence type="ECO:0000313" key="6">
    <source>
        <dbReference type="Proteomes" id="UP000823847"/>
    </source>
</evidence>
<dbReference type="Gene3D" id="2.160.10.10">
    <property type="entry name" value="Hexapeptide repeat proteins"/>
    <property type="match status" value="1"/>
</dbReference>
<dbReference type="InterPro" id="IPR050179">
    <property type="entry name" value="Trans_hexapeptide_repeat"/>
</dbReference>
<evidence type="ECO:0000256" key="1">
    <source>
        <dbReference type="ARBA" id="ARBA00007274"/>
    </source>
</evidence>
<dbReference type="InterPro" id="IPR011004">
    <property type="entry name" value="Trimer_LpxA-like_sf"/>
</dbReference>
<dbReference type="Proteomes" id="UP000823847">
    <property type="component" value="Unassembled WGS sequence"/>
</dbReference>
<accession>A0A9D1XPI3</accession>
<keyword evidence="2" id="KW-0808">Transferase</keyword>
<name>A0A9D1XPI3_9BACT</name>
<gene>
    <name evidence="5" type="ORF">H9848_01090</name>
</gene>
<keyword evidence="3" id="KW-0677">Repeat</keyword>
<dbReference type="InterPro" id="IPR001451">
    <property type="entry name" value="Hexapep"/>
</dbReference>
<dbReference type="PANTHER" id="PTHR43300">
    <property type="entry name" value="ACETYLTRANSFERASE"/>
    <property type="match status" value="1"/>
</dbReference>
<proteinExistence type="inferred from homology"/>